<gene>
    <name evidence="2" type="ORF">AFUS01_LOCUS43974</name>
</gene>
<feature type="region of interest" description="Disordered" evidence="1">
    <location>
        <begin position="66"/>
        <end position="93"/>
    </location>
</feature>
<dbReference type="Proteomes" id="UP000708208">
    <property type="component" value="Unassembled WGS sequence"/>
</dbReference>
<sequence length="93" mass="9866">MGICGRLENRVHLAIKCRMWGSSSSSILPSSSGREYSSVLSRRGGGLGGLFRLVNLLVLGRLPVSGEEQASEVPKNEDSSNRNGPLPDCPVGL</sequence>
<protein>
    <submittedName>
        <fullName evidence="2">Uncharacterized protein</fullName>
    </submittedName>
</protein>
<evidence type="ECO:0000256" key="1">
    <source>
        <dbReference type="SAM" id="MobiDB-lite"/>
    </source>
</evidence>
<dbReference type="EMBL" id="CAJVCH010570258">
    <property type="protein sequence ID" value="CAG7834468.1"/>
    <property type="molecule type" value="Genomic_DNA"/>
</dbReference>
<organism evidence="2 3">
    <name type="scientific">Allacma fusca</name>
    <dbReference type="NCBI Taxonomy" id="39272"/>
    <lineage>
        <taxon>Eukaryota</taxon>
        <taxon>Metazoa</taxon>
        <taxon>Ecdysozoa</taxon>
        <taxon>Arthropoda</taxon>
        <taxon>Hexapoda</taxon>
        <taxon>Collembola</taxon>
        <taxon>Symphypleona</taxon>
        <taxon>Sminthuridae</taxon>
        <taxon>Allacma</taxon>
    </lineage>
</organism>
<proteinExistence type="predicted"/>
<comment type="caution">
    <text evidence="2">The sequence shown here is derived from an EMBL/GenBank/DDBJ whole genome shotgun (WGS) entry which is preliminary data.</text>
</comment>
<reference evidence="2" key="1">
    <citation type="submission" date="2021-06" db="EMBL/GenBank/DDBJ databases">
        <authorList>
            <person name="Hodson N. C."/>
            <person name="Mongue J. A."/>
            <person name="Jaron S. K."/>
        </authorList>
    </citation>
    <scope>NUCLEOTIDE SEQUENCE</scope>
</reference>
<accession>A0A8J2LFQ9</accession>
<evidence type="ECO:0000313" key="3">
    <source>
        <dbReference type="Proteomes" id="UP000708208"/>
    </source>
</evidence>
<evidence type="ECO:0000313" key="2">
    <source>
        <dbReference type="EMBL" id="CAG7834468.1"/>
    </source>
</evidence>
<dbReference type="AlphaFoldDB" id="A0A8J2LFQ9"/>
<name>A0A8J2LFQ9_9HEXA</name>
<keyword evidence="3" id="KW-1185">Reference proteome</keyword>